<comment type="function">
    <text evidence="11">Catalyzes the formation of N(7)-methylguanine at position 46 (m7G46) in tRNA.</text>
</comment>
<comment type="pathway">
    <text evidence="10 11">tRNA modification; N(7)-methylguanine-tRNA biosynthesis.</text>
</comment>
<keyword evidence="3 11" id="KW-0820">tRNA-binding</keyword>
<evidence type="ECO:0000256" key="1">
    <source>
        <dbReference type="ARBA" id="ARBA00000142"/>
    </source>
</evidence>
<keyword evidence="9 11" id="KW-0539">Nucleus</keyword>
<dbReference type="PANTHER" id="PTHR23417">
    <property type="entry name" value="3-DEOXY-D-MANNO-OCTULOSONIC-ACID TRANSFERASE/TRNA GUANINE-N 7 - -METHYLTRANSFERASE"/>
    <property type="match status" value="1"/>
</dbReference>
<feature type="compositionally biased region" description="Basic and acidic residues" evidence="12">
    <location>
        <begin position="1"/>
        <end position="20"/>
    </location>
</feature>
<evidence type="ECO:0000256" key="11">
    <source>
        <dbReference type="HAMAP-Rule" id="MF_03055"/>
    </source>
</evidence>
<keyword evidence="7 11" id="KW-0819">tRNA processing</keyword>
<evidence type="ECO:0000256" key="10">
    <source>
        <dbReference type="ARBA" id="ARBA00060552"/>
    </source>
</evidence>
<dbReference type="PANTHER" id="PTHR23417:SF16">
    <property type="entry name" value="TRNA (GUANINE-N(7)-)-METHYLTRANSFERASE"/>
    <property type="match status" value="1"/>
</dbReference>
<dbReference type="Proteomes" id="UP000031036">
    <property type="component" value="Unassembled WGS sequence"/>
</dbReference>
<evidence type="ECO:0000256" key="7">
    <source>
        <dbReference type="ARBA" id="ARBA00022694"/>
    </source>
</evidence>
<evidence type="ECO:0000256" key="5">
    <source>
        <dbReference type="ARBA" id="ARBA00022679"/>
    </source>
</evidence>
<dbReference type="EMBL" id="JPKZ01002684">
    <property type="protein sequence ID" value="KHN75520.1"/>
    <property type="molecule type" value="Genomic_DNA"/>
</dbReference>
<dbReference type="GO" id="GO:0008176">
    <property type="term" value="F:tRNA (guanine(46)-N7)-methyltransferase activity"/>
    <property type="evidence" value="ECO:0007669"/>
    <property type="project" value="UniProtKB-UniRule"/>
</dbReference>
<sequence>MDVGTDGRSEGGDGGTKDDGGLPELPQKKFYRQRAHTNPMSDHDLDYPISPTHVDWSKYYGDYASGRQVDFVDVGCGYGGLLIKLSPLYPECLMLGLEIRVKVSDFVQDRINALRLREPGNYRNIACLRTNAMKYLPNYFGRHQLSKMFFLYPDPHFKKAKHKWRIITPALIAEYAFVLKPGGLIYTITDVEELHLWMAKHLSDHPLFRRLSDEEMKADPVVELLYDSTEEGQKVTRNEGSKWPAVFERLPDPDWI</sequence>
<dbReference type="CDD" id="cd02440">
    <property type="entry name" value="AdoMet_MTases"/>
    <property type="match status" value="1"/>
</dbReference>
<comment type="subcellular location">
    <subcellularLocation>
        <location evidence="2 11">Nucleus</location>
    </subcellularLocation>
</comment>
<dbReference type="Gene3D" id="3.40.50.150">
    <property type="entry name" value="Vaccinia Virus protein VP39"/>
    <property type="match status" value="1"/>
</dbReference>
<feature type="binding site" evidence="11">
    <location>
        <position position="151"/>
    </location>
    <ligand>
        <name>S-adenosyl-L-methionine</name>
        <dbReference type="ChEBI" id="CHEBI:59789"/>
    </ligand>
</feature>
<proteinExistence type="inferred from homology"/>
<dbReference type="AlphaFoldDB" id="A0A0B2V3D2"/>
<evidence type="ECO:0000256" key="6">
    <source>
        <dbReference type="ARBA" id="ARBA00022691"/>
    </source>
</evidence>
<evidence type="ECO:0000256" key="2">
    <source>
        <dbReference type="ARBA" id="ARBA00004123"/>
    </source>
</evidence>
<feature type="active site" evidence="11">
    <location>
        <position position="154"/>
    </location>
</feature>
<dbReference type="InterPro" id="IPR025763">
    <property type="entry name" value="Trm8_euk"/>
</dbReference>
<name>A0A0B2V3D2_TOXCA</name>
<dbReference type="FunFam" id="3.40.50.150:FF:000060">
    <property type="entry name" value="tRNA (guanine-N(7)-)-methyltransferase"/>
    <property type="match status" value="1"/>
</dbReference>
<comment type="catalytic activity">
    <reaction evidence="1 11">
        <text>guanosine(46) in tRNA + S-adenosyl-L-methionine = N(7)-methylguanosine(46) in tRNA + S-adenosyl-L-homocysteine</text>
        <dbReference type="Rhea" id="RHEA:42708"/>
        <dbReference type="Rhea" id="RHEA-COMP:10188"/>
        <dbReference type="Rhea" id="RHEA-COMP:10189"/>
        <dbReference type="ChEBI" id="CHEBI:57856"/>
        <dbReference type="ChEBI" id="CHEBI:59789"/>
        <dbReference type="ChEBI" id="CHEBI:74269"/>
        <dbReference type="ChEBI" id="CHEBI:74480"/>
        <dbReference type="EC" id="2.1.1.33"/>
    </reaction>
</comment>
<dbReference type="InterPro" id="IPR029063">
    <property type="entry name" value="SAM-dependent_MTases_sf"/>
</dbReference>
<reference evidence="13 15" key="1">
    <citation type="submission" date="2014-11" db="EMBL/GenBank/DDBJ databases">
        <title>Genetic blueprint of the zoonotic pathogen Toxocara canis.</title>
        <authorList>
            <person name="Zhu X.-Q."/>
            <person name="Korhonen P.K."/>
            <person name="Cai H."/>
            <person name="Young N.D."/>
            <person name="Nejsum P."/>
            <person name="von Samson-Himmelstjerna G."/>
            <person name="Boag P.R."/>
            <person name="Tan P."/>
            <person name="Li Q."/>
            <person name="Min J."/>
            <person name="Yang Y."/>
            <person name="Wang X."/>
            <person name="Fang X."/>
            <person name="Hall R.S."/>
            <person name="Hofmann A."/>
            <person name="Sternberg P.W."/>
            <person name="Jex A.R."/>
            <person name="Gasser R.B."/>
        </authorList>
    </citation>
    <scope>NUCLEOTIDE SEQUENCE [LARGE SCALE GENOMIC DNA]</scope>
    <source>
        <strain evidence="13">PN_DK_2014</strain>
    </source>
</reference>
<dbReference type="Pfam" id="PF02390">
    <property type="entry name" value="Methyltransf_4"/>
    <property type="match status" value="1"/>
</dbReference>
<dbReference type="GO" id="GO:0005634">
    <property type="term" value="C:nucleus"/>
    <property type="evidence" value="ECO:0007669"/>
    <property type="project" value="UniProtKB-SubCell"/>
</dbReference>
<dbReference type="OMA" id="LPNYFAK"/>
<dbReference type="EMBL" id="UYWY01020227">
    <property type="protein sequence ID" value="VDM40939.1"/>
    <property type="molecule type" value="Genomic_DNA"/>
</dbReference>
<feature type="binding site" evidence="11">
    <location>
        <begin position="98"/>
        <end position="99"/>
    </location>
    <ligand>
        <name>S-adenosyl-L-methionine</name>
        <dbReference type="ChEBI" id="CHEBI:59789"/>
    </ligand>
</feature>
<protein>
    <recommendedName>
        <fullName evidence="11">tRNA (guanine-N(7)-)-methyltransferase</fullName>
        <ecNumber evidence="11">2.1.1.33</ecNumber>
    </recommendedName>
    <alternativeName>
        <fullName evidence="11">tRNA (guanine(46)-N(7))-methyltransferase</fullName>
    </alternativeName>
    <alternativeName>
        <fullName evidence="11">tRNA(m7G46)-methyltransferase</fullName>
    </alternativeName>
</protein>
<organism evidence="13 15">
    <name type="scientific">Toxocara canis</name>
    <name type="common">Canine roundworm</name>
    <dbReference type="NCBI Taxonomy" id="6265"/>
    <lineage>
        <taxon>Eukaryota</taxon>
        <taxon>Metazoa</taxon>
        <taxon>Ecdysozoa</taxon>
        <taxon>Nematoda</taxon>
        <taxon>Chromadorea</taxon>
        <taxon>Rhabditida</taxon>
        <taxon>Spirurina</taxon>
        <taxon>Ascaridomorpha</taxon>
        <taxon>Ascaridoidea</taxon>
        <taxon>Toxocaridae</taxon>
        <taxon>Toxocara</taxon>
    </lineage>
</organism>
<comment type="similarity">
    <text evidence="11">Belongs to the class I-like SAM-binding methyltransferase superfamily. TrmB family.</text>
</comment>
<dbReference type="OrthoDB" id="47276at2759"/>
<keyword evidence="4 11" id="KW-0489">Methyltransferase</keyword>
<feature type="binding site" evidence="11">
    <location>
        <begin position="229"/>
        <end position="231"/>
    </location>
    <ligand>
        <name>S-adenosyl-L-methionine</name>
        <dbReference type="ChEBI" id="CHEBI:59789"/>
    </ligand>
</feature>
<keyword evidence="8 11" id="KW-0694">RNA-binding</keyword>
<dbReference type="PROSITE" id="PS51625">
    <property type="entry name" value="SAM_MT_TRMB"/>
    <property type="match status" value="1"/>
</dbReference>
<keyword evidence="5 11" id="KW-0808">Transferase</keyword>
<accession>A0A0B2V3D2</accession>
<evidence type="ECO:0000256" key="4">
    <source>
        <dbReference type="ARBA" id="ARBA00022603"/>
    </source>
</evidence>
<dbReference type="HAMAP" id="MF_03055">
    <property type="entry name" value="tRNA_methyltr_TrmB_euk"/>
    <property type="match status" value="1"/>
</dbReference>
<evidence type="ECO:0000256" key="3">
    <source>
        <dbReference type="ARBA" id="ARBA00022555"/>
    </source>
</evidence>
<dbReference type="UniPathway" id="UPA00989"/>
<evidence type="ECO:0000256" key="12">
    <source>
        <dbReference type="SAM" id="MobiDB-lite"/>
    </source>
</evidence>
<evidence type="ECO:0000313" key="13">
    <source>
        <dbReference type="EMBL" id="KHN75520.1"/>
    </source>
</evidence>
<reference evidence="14" key="2">
    <citation type="submission" date="2018-11" db="EMBL/GenBank/DDBJ databases">
        <authorList>
            <consortium name="Pathogen Informatics"/>
        </authorList>
    </citation>
    <scope>NUCLEOTIDE SEQUENCE [LARGE SCALE GENOMIC DNA]</scope>
</reference>
<dbReference type="EC" id="2.1.1.33" evidence="11"/>
<evidence type="ECO:0000256" key="8">
    <source>
        <dbReference type="ARBA" id="ARBA00022884"/>
    </source>
</evidence>
<dbReference type="GO" id="GO:0106143">
    <property type="term" value="C:tRNA (m7G46) methyltransferase complex"/>
    <property type="evidence" value="ECO:0007669"/>
    <property type="project" value="UniProtKB-ARBA"/>
</dbReference>
<evidence type="ECO:0000256" key="9">
    <source>
        <dbReference type="ARBA" id="ARBA00023242"/>
    </source>
</evidence>
<feature type="region of interest" description="Disordered" evidence="12">
    <location>
        <begin position="1"/>
        <end position="25"/>
    </location>
</feature>
<evidence type="ECO:0000313" key="14">
    <source>
        <dbReference type="EMBL" id="VDM40939.1"/>
    </source>
</evidence>
<dbReference type="STRING" id="6265.A0A0B2V3D2"/>
<feature type="binding site" evidence="11">
    <location>
        <position position="75"/>
    </location>
    <ligand>
        <name>S-adenosyl-L-methionine</name>
        <dbReference type="ChEBI" id="CHEBI:59789"/>
    </ligand>
</feature>
<dbReference type="InterPro" id="IPR003358">
    <property type="entry name" value="tRNA_(Gua-N-7)_MeTrfase_Trmb"/>
</dbReference>
<keyword evidence="15" id="KW-1185">Reference proteome</keyword>
<dbReference type="GO" id="GO:0000049">
    <property type="term" value="F:tRNA binding"/>
    <property type="evidence" value="ECO:0007669"/>
    <property type="project" value="UniProtKB-UniRule"/>
</dbReference>
<feature type="binding site" evidence="11">
    <location>
        <begin position="131"/>
        <end position="132"/>
    </location>
    <ligand>
        <name>S-adenosyl-L-methionine</name>
        <dbReference type="ChEBI" id="CHEBI:59789"/>
    </ligand>
</feature>
<gene>
    <name evidence="13" type="ORF">Tcan_17869</name>
    <name evidence="14" type="ORF">TCNE_LOCUS9618</name>
</gene>
<keyword evidence="6 11" id="KW-0949">S-adenosyl-L-methionine</keyword>
<evidence type="ECO:0000313" key="15">
    <source>
        <dbReference type="Proteomes" id="UP000031036"/>
    </source>
</evidence>
<dbReference type="SUPFAM" id="SSF53335">
    <property type="entry name" value="S-adenosyl-L-methionine-dependent methyltransferases"/>
    <property type="match status" value="1"/>
</dbReference>
<dbReference type="NCBIfam" id="TIGR00091">
    <property type="entry name" value="tRNA (guanosine(46)-N7)-methyltransferase TrmB"/>
    <property type="match status" value="1"/>
</dbReference>